<feature type="domain" description="Fibronectin type-III" evidence="3">
    <location>
        <begin position="1"/>
        <end position="54"/>
    </location>
</feature>
<dbReference type="GO" id="GO:0016798">
    <property type="term" value="F:hydrolase activity, acting on glycosyl bonds"/>
    <property type="evidence" value="ECO:0007669"/>
    <property type="project" value="UniProtKB-KW"/>
</dbReference>
<dbReference type="PROSITE" id="PS50853">
    <property type="entry name" value="FN3"/>
    <property type="match status" value="1"/>
</dbReference>
<dbReference type="InterPro" id="IPR003961">
    <property type="entry name" value="FN3_dom"/>
</dbReference>
<proteinExistence type="predicted"/>
<keyword evidence="2" id="KW-0119">Carbohydrate metabolism</keyword>
<dbReference type="InterPro" id="IPR013783">
    <property type="entry name" value="Ig-like_fold"/>
</dbReference>
<dbReference type="EMBL" id="JAKGSG010000001">
    <property type="protein sequence ID" value="MCF4119363.1"/>
    <property type="molecule type" value="Genomic_DNA"/>
</dbReference>
<dbReference type="AlphaFoldDB" id="A0AA41Q9V5"/>
<evidence type="ECO:0000256" key="1">
    <source>
        <dbReference type="ARBA" id="ARBA00023295"/>
    </source>
</evidence>
<comment type="caution">
    <text evidence="4">The sequence shown here is derived from an EMBL/GenBank/DDBJ whole genome shotgun (WGS) entry which is preliminary data.</text>
</comment>
<organism evidence="4 5">
    <name type="scientific">Antribacter soli</name>
    <dbReference type="NCBI Taxonomy" id="2910976"/>
    <lineage>
        <taxon>Bacteria</taxon>
        <taxon>Bacillati</taxon>
        <taxon>Actinomycetota</taxon>
        <taxon>Actinomycetes</taxon>
        <taxon>Micrococcales</taxon>
        <taxon>Promicromonosporaceae</taxon>
        <taxon>Antribacter</taxon>
    </lineage>
</organism>
<keyword evidence="1" id="KW-0326">Glycosidase</keyword>
<dbReference type="Gene3D" id="2.60.40.10">
    <property type="entry name" value="Immunoglobulins"/>
    <property type="match status" value="2"/>
</dbReference>
<sequence length="240" mass="25132">MQANNAGTQNAGIATVHTYTGLTNGTQYRFRVRACNQFDCSAWVDAPEAVTPYTTPGAPSVQYIRSDVDAGVFQMDFPSNTGGESVDRMVYDKSGDWSGSGETAAASQQIGTDEAYNKTYTLTVRACNAAGCGPAASATGSTDPVPIRAVLVHKAPGATEVQLNVRYADPNTAFTAVCYKATSGGRVALTGTLTTASDGTPLQTDAEGDFGAAYIACRPAAGEEVFVVTDRWGESNHITW</sequence>
<name>A0AA41Q9V5_9MICO</name>
<keyword evidence="1" id="KW-0378">Hydrolase</keyword>
<keyword evidence="2" id="KW-0624">Polysaccharide degradation</keyword>
<evidence type="ECO:0000259" key="3">
    <source>
        <dbReference type="PROSITE" id="PS50853"/>
    </source>
</evidence>
<evidence type="ECO:0000313" key="4">
    <source>
        <dbReference type="EMBL" id="MCF4119363.1"/>
    </source>
</evidence>
<accession>A0AA41Q9V5</accession>
<dbReference type="InterPro" id="IPR036116">
    <property type="entry name" value="FN3_sf"/>
</dbReference>
<keyword evidence="5" id="KW-1185">Reference proteome</keyword>
<dbReference type="CDD" id="cd00063">
    <property type="entry name" value="FN3"/>
    <property type="match status" value="1"/>
</dbReference>
<dbReference type="SUPFAM" id="SSF49265">
    <property type="entry name" value="Fibronectin type III"/>
    <property type="match status" value="1"/>
</dbReference>
<dbReference type="GO" id="GO:0000272">
    <property type="term" value="P:polysaccharide catabolic process"/>
    <property type="evidence" value="ECO:0007669"/>
    <property type="project" value="UniProtKB-KW"/>
</dbReference>
<dbReference type="RefSeq" id="WP_236087061.1">
    <property type="nucleotide sequence ID" value="NZ_JAKGSG010000001.1"/>
</dbReference>
<evidence type="ECO:0000256" key="2">
    <source>
        <dbReference type="ARBA" id="ARBA00023326"/>
    </source>
</evidence>
<dbReference type="Proteomes" id="UP001165405">
    <property type="component" value="Unassembled WGS sequence"/>
</dbReference>
<evidence type="ECO:0000313" key="5">
    <source>
        <dbReference type="Proteomes" id="UP001165405"/>
    </source>
</evidence>
<protein>
    <submittedName>
        <fullName evidence="4">Fibronectin type III domain-containing protein</fullName>
    </submittedName>
</protein>
<reference evidence="4" key="1">
    <citation type="submission" date="2022-01" db="EMBL/GenBank/DDBJ databases">
        <title>Antribacter sp. nov., isolated from Guizhou of China.</title>
        <authorList>
            <person name="Chengliang C."/>
            <person name="Ya Z."/>
        </authorList>
    </citation>
    <scope>NUCLEOTIDE SEQUENCE</scope>
    <source>
        <strain evidence="4">KLBMP 9083</strain>
    </source>
</reference>
<gene>
    <name evidence="4" type="ORF">L1785_00010</name>
</gene>